<sequence>MTPKKLKIGLFGFGCVGQGLYDILNKNENFPAEVIRICIKHPEKPRPIDLSYFTTQAQEILENPEINLVVELIDNADEAFLIVSEALKRQKPVVTANKKMLAEHLPELLELQKKHQTPLLYEASACGSIPIIRTLEEYYDNEHLYAIRGIFNGSTNYILTKIAQENVSYEVALRKAQELGFAESNPVLDVGGFDPKYKLCILVLHAFGLVVSPDKIFNYGIEQFSLQDLQYAKEKGLKIKLINHAERISKNEVAVFLMPQLIDSNHPLFHVENETNGVIVEAAFSQKQIFIGKGAGGHPTGSAVLSDISASLYNYRYEYKKSHWNKHLQFTEKVLLEIYLRYNEENELTHIPFEHISELYHSENYKYAIGIISLEKLHQVKSYLQEKGIFIAYTGKKIQSTEEKTQKSTEKQKQLEMV</sequence>
<evidence type="ECO:0000259" key="13">
    <source>
        <dbReference type="Pfam" id="PF03447"/>
    </source>
</evidence>
<dbReference type="InterPro" id="IPR005106">
    <property type="entry name" value="Asp/hSer_DH_NAD-bd"/>
</dbReference>
<dbReference type="Pfam" id="PF00742">
    <property type="entry name" value="Homoserine_dh"/>
    <property type="match status" value="1"/>
</dbReference>
<comment type="caution">
    <text evidence="14">The sequence shown here is derived from an EMBL/GenBank/DDBJ whole genome shotgun (WGS) entry which is preliminary data.</text>
</comment>
<keyword evidence="6 10" id="KW-0028">Amino-acid biosynthesis</keyword>
<proteinExistence type="inferred from homology"/>
<accession>A0A2N3IG63</accession>
<evidence type="ECO:0000256" key="5">
    <source>
        <dbReference type="ARBA" id="ARBA00013376"/>
    </source>
</evidence>
<evidence type="ECO:0000256" key="3">
    <source>
        <dbReference type="ARBA" id="ARBA00006753"/>
    </source>
</evidence>
<protein>
    <recommendedName>
        <fullName evidence="5 10">Homoserine dehydrogenase</fullName>
        <ecNumber evidence="4 10">1.1.1.3</ecNumber>
    </recommendedName>
</protein>
<evidence type="ECO:0000256" key="2">
    <source>
        <dbReference type="ARBA" id="ARBA00005062"/>
    </source>
</evidence>
<dbReference type="InterPro" id="IPR019811">
    <property type="entry name" value="HDH_CS"/>
</dbReference>
<evidence type="ECO:0000256" key="9">
    <source>
        <dbReference type="ARBA" id="ARBA00023167"/>
    </source>
</evidence>
<comment type="pathway">
    <text evidence="1 10">Amino-acid biosynthesis; L-threonine biosynthesis; L-threonine from L-aspartate: step 3/5.</text>
</comment>
<evidence type="ECO:0000256" key="6">
    <source>
        <dbReference type="ARBA" id="ARBA00022605"/>
    </source>
</evidence>
<dbReference type="GO" id="GO:0009088">
    <property type="term" value="P:threonine biosynthetic process"/>
    <property type="evidence" value="ECO:0007669"/>
    <property type="project" value="UniProtKB-UniPathway"/>
</dbReference>
<evidence type="ECO:0000313" key="14">
    <source>
        <dbReference type="EMBL" id="PKQ69277.1"/>
    </source>
</evidence>
<dbReference type="SUPFAM" id="SSF51735">
    <property type="entry name" value="NAD(P)-binding Rossmann-fold domains"/>
    <property type="match status" value="1"/>
</dbReference>
<evidence type="ECO:0000256" key="1">
    <source>
        <dbReference type="ARBA" id="ARBA00005056"/>
    </source>
</evidence>
<evidence type="ECO:0000256" key="8">
    <source>
        <dbReference type="ARBA" id="ARBA00023002"/>
    </source>
</evidence>
<dbReference type="OrthoDB" id="9808167at2"/>
<keyword evidence="8 10" id="KW-0560">Oxidoreductase</keyword>
<keyword evidence="7 10" id="KW-0791">Threonine biosynthesis</keyword>
<dbReference type="FunFam" id="3.30.360.10:FF:000005">
    <property type="entry name" value="Homoserine dehydrogenase"/>
    <property type="match status" value="1"/>
</dbReference>
<evidence type="ECO:0000256" key="10">
    <source>
        <dbReference type="RuleBase" id="RU000579"/>
    </source>
</evidence>
<dbReference type="Proteomes" id="UP000233387">
    <property type="component" value="Unassembled WGS sequence"/>
</dbReference>
<dbReference type="SUPFAM" id="SSF55347">
    <property type="entry name" value="Glyceraldehyde-3-phosphate dehydrogenase-like, C-terminal domain"/>
    <property type="match status" value="1"/>
</dbReference>
<keyword evidence="10" id="KW-0521">NADP</keyword>
<gene>
    <name evidence="14" type="ORF">Rain11_1430</name>
</gene>
<evidence type="ECO:0000259" key="12">
    <source>
        <dbReference type="Pfam" id="PF00742"/>
    </source>
</evidence>
<dbReference type="UniPathway" id="UPA00050">
    <property type="reaction ID" value="UER00063"/>
</dbReference>
<dbReference type="PROSITE" id="PS01042">
    <property type="entry name" value="HOMOSER_DHGENASE"/>
    <property type="match status" value="1"/>
</dbReference>
<dbReference type="PANTHER" id="PTHR43331:SF1">
    <property type="entry name" value="HOMOSERINE DEHYDROGENASE"/>
    <property type="match status" value="1"/>
</dbReference>
<dbReference type="GO" id="GO:0050661">
    <property type="term" value="F:NADP binding"/>
    <property type="evidence" value="ECO:0007669"/>
    <property type="project" value="InterPro"/>
</dbReference>
<dbReference type="PANTHER" id="PTHR43331">
    <property type="entry name" value="HOMOSERINE DEHYDROGENASE"/>
    <property type="match status" value="1"/>
</dbReference>
<reference evidence="14 15" key="1">
    <citation type="submission" date="2017-06" db="EMBL/GenBank/DDBJ databases">
        <title>Raineya orbicola gen. nov., sp. nov. a slightly thermophilic bacterium of the phylum Bacteroidetes and the description of Raineyaceae fam. nov.</title>
        <authorList>
            <person name="Albuquerque L."/>
            <person name="Polonia A.R.M."/>
            <person name="Barroso C."/>
            <person name="Froufe H.J.C."/>
            <person name="Lage O."/>
            <person name="Lobo-Da-Cunha A."/>
            <person name="Egas C."/>
            <person name="Da Costa M.S."/>
        </authorList>
    </citation>
    <scope>NUCLEOTIDE SEQUENCE [LARGE SCALE GENOMIC DNA]</scope>
    <source>
        <strain evidence="14 15">SPSPC-11</strain>
    </source>
</reference>
<evidence type="ECO:0000256" key="7">
    <source>
        <dbReference type="ARBA" id="ARBA00022697"/>
    </source>
</evidence>
<dbReference type="NCBIfam" id="NF004976">
    <property type="entry name" value="PRK06349.1"/>
    <property type="match status" value="1"/>
</dbReference>
<keyword evidence="15" id="KW-1185">Reference proteome</keyword>
<dbReference type="InterPro" id="IPR036291">
    <property type="entry name" value="NAD(P)-bd_dom_sf"/>
</dbReference>
<feature type="domain" description="Homoserine dehydrogenase catalytic" evidence="12">
    <location>
        <begin position="130"/>
        <end position="308"/>
    </location>
</feature>
<organism evidence="14 15">
    <name type="scientific">Raineya orbicola</name>
    <dbReference type="NCBI Taxonomy" id="2016530"/>
    <lineage>
        <taxon>Bacteria</taxon>
        <taxon>Pseudomonadati</taxon>
        <taxon>Bacteroidota</taxon>
        <taxon>Cytophagia</taxon>
        <taxon>Cytophagales</taxon>
        <taxon>Raineyaceae</taxon>
        <taxon>Raineya</taxon>
    </lineage>
</organism>
<evidence type="ECO:0000256" key="4">
    <source>
        <dbReference type="ARBA" id="ARBA00013213"/>
    </source>
</evidence>
<dbReference type="AlphaFoldDB" id="A0A2N3IG63"/>
<dbReference type="Gene3D" id="3.30.360.10">
    <property type="entry name" value="Dihydrodipicolinate Reductase, domain 2"/>
    <property type="match status" value="1"/>
</dbReference>
<evidence type="ECO:0000313" key="15">
    <source>
        <dbReference type="Proteomes" id="UP000233387"/>
    </source>
</evidence>
<dbReference type="Gene3D" id="3.40.50.720">
    <property type="entry name" value="NAD(P)-binding Rossmann-like Domain"/>
    <property type="match status" value="1"/>
</dbReference>
<dbReference type="GO" id="GO:0004412">
    <property type="term" value="F:homoserine dehydrogenase activity"/>
    <property type="evidence" value="ECO:0007669"/>
    <property type="project" value="UniProtKB-EC"/>
</dbReference>
<dbReference type="InterPro" id="IPR001342">
    <property type="entry name" value="HDH_cat"/>
</dbReference>
<dbReference type="RefSeq" id="WP_101358701.1">
    <property type="nucleotide sequence ID" value="NZ_NKXO01000020.1"/>
</dbReference>
<comment type="pathway">
    <text evidence="2 10">Amino-acid biosynthesis; L-methionine biosynthesis via de novo pathway; L-homoserine from L-aspartate: step 3/3.</text>
</comment>
<dbReference type="GO" id="GO:0009086">
    <property type="term" value="P:methionine biosynthetic process"/>
    <property type="evidence" value="ECO:0007669"/>
    <property type="project" value="UniProtKB-KW"/>
</dbReference>
<evidence type="ECO:0000256" key="11">
    <source>
        <dbReference type="RuleBase" id="RU004171"/>
    </source>
</evidence>
<comment type="similarity">
    <text evidence="3 11">Belongs to the homoserine dehydrogenase family.</text>
</comment>
<name>A0A2N3IG63_9BACT</name>
<dbReference type="EC" id="1.1.1.3" evidence="4 10"/>
<dbReference type="Pfam" id="PF03447">
    <property type="entry name" value="NAD_binding_3"/>
    <property type="match status" value="1"/>
</dbReference>
<dbReference type="UniPathway" id="UPA00051">
    <property type="reaction ID" value="UER00465"/>
</dbReference>
<comment type="catalytic activity">
    <reaction evidence="10">
        <text>L-homoserine + NADP(+) = L-aspartate 4-semialdehyde + NADPH + H(+)</text>
        <dbReference type="Rhea" id="RHEA:15761"/>
        <dbReference type="ChEBI" id="CHEBI:15378"/>
        <dbReference type="ChEBI" id="CHEBI:57476"/>
        <dbReference type="ChEBI" id="CHEBI:57783"/>
        <dbReference type="ChEBI" id="CHEBI:58349"/>
        <dbReference type="ChEBI" id="CHEBI:537519"/>
        <dbReference type="EC" id="1.1.1.3"/>
    </reaction>
</comment>
<keyword evidence="9 10" id="KW-0486">Methionine biosynthesis</keyword>
<feature type="domain" description="Aspartate/homoserine dehydrogenase NAD-binding" evidence="13">
    <location>
        <begin position="12"/>
        <end position="122"/>
    </location>
</feature>
<dbReference type="EMBL" id="NKXO01000020">
    <property type="protein sequence ID" value="PKQ69277.1"/>
    <property type="molecule type" value="Genomic_DNA"/>
</dbReference>